<dbReference type="InterPro" id="IPR046348">
    <property type="entry name" value="SIS_dom_sf"/>
</dbReference>
<dbReference type="STRING" id="1562970.ING2E5B_2387"/>
<dbReference type="AlphaFoldDB" id="A0A098C5B1"/>
<feature type="domain" description="SIS" evidence="2">
    <location>
        <begin position="65"/>
        <end position="217"/>
    </location>
</feature>
<reference evidence="3 4" key="1">
    <citation type="submission" date="2014-08" db="EMBL/GenBank/DDBJ databases">
        <authorList>
            <person name="Wibberg D."/>
        </authorList>
    </citation>
    <scope>NUCLEOTIDE SEQUENCE [LARGE SCALE GENOMIC DNA]</scope>
    <source>
        <strain evidence="4">ING2-E5B</strain>
    </source>
</reference>
<evidence type="ECO:0000313" key="3">
    <source>
        <dbReference type="EMBL" id="CEA17112.1"/>
    </source>
</evidence>
<dbReference type="PROSITE" id="PS51464">
    <property type="entry name" value="SIS"/>
    <property type="match status" value="1"/>
</dbReference>
<protein>
    <recommendedName>
        <fullName evidence="2">SIS domain-containing protein</fullName>
    </recommendedName>
</protein>
<name>A0A098C5B1_9BACT</name>
<dbReference type="GO" id="GO:0097367">
    <property type="term" value="F:carbohydrate derivative binding"/>
    <property type="evidence" value="ECO:0007669"/>
    <property type="project" value="InterPro"/>
</dbReference>
<sequence length="508" mass="56850">MFLNMFSKLSMVSDCFTFAYILKLYNMASIQTTSFDTIHEIYQQPEMWRQTYQILLDKEKEISEFMTSYYNEETTIILTGAGTSSFIGNILEFVMPKYGFYSVKSVPTTDITTHPEAIFNKNKKYILVSFARSGNSPESLAAVNIADSICHNNIAHIIITCNENGKLVKEYAEDNRLILILPPETNDKGLAMTSSFSSMLLVSMLLFDVKKIVNKKEGIDNLYKKGEYLISTYSDQIKKIAALDFERAVFLGTGELKGIAEECHLKLQELTDGKVVCLFDSFLGLRHGPKAAINEKTLLVYLFSNDDKVFQYERDLVAQTNQQVKPIAQIYVSQKKRSTGNVVLDEESALKEMKATSDDNYIYIYLVLEESKVFPIDIFINADNNSSTGGNTWLWDPCGAEFLLEGFISANLEDVTVFNFPADAAQDDWAWTEVLGPGSGIIKMSSPKTINGDIVAIEMYIIKEMIPATLAPEIGIGIFSSDENWSDNGVLPNTATGDPAPLMTLKLQ</sequence>
<dbReference type="OrthoDB" id="9779207at2"/>
<proteinExistence type="predicted"/>
<dbReference type="KEGG" id="pbt:ING2E5B_2387"/>
<dbReference type="InterPro" id="IPR001347">
    <property type="entry name" value="SIS_dom"/>
</dbReference>
<keyword evidence="4" id="KW-1185">Reference proteome</keyword>
<keyword evidence="1" id="KW-0677">Repeat</keyword>
<dbReference type="PANTHER" id="PTHR10937">
    <property type="entry name" value="GLUCOSAMINE--FRUCTOSE-6-PHOSPHATE AMINOTRANSFERASE, ISOMERIZING"/>
    <property type="match status" value="1"/>
</dbReference>
<dbReference type="Gene3D" id="3.40.50.10490">
    <property type="entry name" value="Glucose-6-phosphate isomerase like protein, domain 1"/>
    <property type="match status" value="2"/>
</dbReference>
<dbReference type="PANTHER" id="PTHR10937:SF4">
    <property type="entry name" value="GLUCOSAMINE-6-PHOSPHATE DEAMINASE"/>
    <property type="match status" value="1"/>
</dbReference>
<dbReference type="HOGENOM" id="CLU_536220_0_0_10"/>
<organism evidence="3 4">
    <name type="scientific">Fermentimonas caenicola</name>
    <dbReference type="NCBI Taxonomy" id="1562970"/>
    <lineage>
        <taxon>Bacteria</taxon>
        <taxon>Pseudomonadati</taxon>
        <taxon>Bacteroidota</taxon>
        <taxon>Bacteroidia</taxon>
        <taxon>Bacteroidales</taxon>
        <taxon>Dysgonomonadaceae</taxon>
        <taxon>Fermentimonas</taxon>
    </lineage>
</organism>
<evidence type="ECO:0000259" key="2">
    <source>
        <dbReference type="PROSITE" id="PS51464"/>
    </source>
</evidence>
<dbReference type="GO" id="GO:1901135">
    <property type="term" value="P:carbohydrate derivative metabolic process"/>
    <property type="evidence" value="ECO:0007669"/>
    <property type="project" value="InterPro"/>
</dbReference>
<dbReference type="Pfam" id="PF01380">
    <property type="entry name" value="SIS"/>
    <property type="match status" value="1"/>
</dbReference>
<accession>A0A098C5B1</accession>
<dbReference type="InterPro" id="IPR035466">
    <property type="entry name" value="GlmS/AgaS_SIS"/>
</dbReference>
<dbReference type="Proteomes" id="UP000032417">
    <property type="component" value="Chromosome 1"/>
</dbReference>
<dbReference type="PATRIC" id="fig|1562970.3.peg.2361"/>
<dbReference type="SUPFAM" id="SSF53697">
    <property type="entry name" value="SIS domain"/>
    <property type="match status" value="1"/>
</dbReference>
<dbReference type="CDD" id="cd05008">
    <property type="entry name" value="SIS_GlmS_GlmD_1"/>
    <property type="match status" value="1"/>
</dbReference>
<dbReference type="EMBL" id="LN515532">
    <property type="protein sequence ID" value="CEA17112.1"/>
    <property type="molecule type" value="Genomic_DNA"/>
</dbReference>
<evidence type="ECO:0000313" key="4">
    <source>
        <dbReference type="Proteomes" id="UP000032417"/>
    </source>
</evidence>
<evidence type="ECO:0000256" key="1">
    <source>
        <dbReference type="ARBA" id="ARBA00022737"/>
    </source>
</evidence>
<gene>
    <name evidence="3" type="ORF">ING2E5B_2387</name>
</gene>